<proteinExistence type="inferred from homology"/>
<dbReference type="EC" id="2.4.1.13" evidence="2"/>
<comment type="similarity">
    <text evidence="1">Belongs to the glycosyltransferase 1 family. Plant sucrose synthase subfamily.</text>
</comment>
<name>A0A7J7LEW9_9MAGN</name>
<evidence type="ECO:0000256" key="2">
    <source>
        <dbReference type="ARBA" id="ARBA00012540"/>
    </source>
</evidence>
<reference evidence="7 8" key="1">
    <citation type="journal article" date="2020" name="IScience">
        <title>Genome Sequencing of the Endangered Kingdonia uniflora (Circaeasteraceae, Ranunculales) Reveals Potential Mechanisms of Evolutionary Specialization.</title>
        <authorList>
            <person name="Sun Y."/>
            <person name="Deng T."/>
            <person name="Zhang A."/>
            <person name="Moore M.J."/>
            <person name="Landis J.B."/>
            <person name="Lin N."/>
            <person name="Zhang H."/>
            <person name="Zhang X."/>
            <person name="Huang J."/>
            <person name="Zhang X."/>
            <person name="Sun H."/>
            <person name="Wang H."/>
        </authorList>
    </citation>
    <scope>NUCLEOTIDE SEQUENCE [LARGE SCALE GENOMIC DNA]</scope>
    <source>
        <strain evidence="7">TB1705</strain>
        <tissue evidence="7">Leaf</tissue>
    </source>
</reference>
<keyword evidence="8" id="KW-1185">Reference proteome</keyword>
<sequence length="148" mass="17107">MFGKPALYEAFGLTVVEAMTCGLPTFATCHGGPAEIIEHGVSGFHVDPYHPDQAAELMADFFEMCKKDSNHWDKISNAGVQRIYERYTWKIYAERLMTLAGVYGFWKYVSKLERRETRRYLEMFYFLKFRELAKSVPLADPVTIEQST</sequence>
<protein>
    <recommendedName>
        <fullName evidence="2">sucrose synthase</fullName>
        <ecNumber evidence="2">2.4.1.13</ecNumber>
    </recommendedName>
</protein>
<evidence type="ECO:0000256" key="5">
    <source>
        <dbReference type="ARBA" id="ARBA00049030"/>
    </source>
</evidence>
<evidence type="ECO:0000256" key="1">
    <source>
        <dbReference type="ARBA" id="ARBA00005894"/>
    </source>
</evidence>
<dbReference type="SUPFAM" id="SSF53756">
    <property type="entry name" value="UDP-Glycosyltransferase/glycogen phosphorylase"/>
    <property type="match status" value="1"/>
</dbReference>
<evidence type="ECO:0000256" key="4">
    <source>
        <dbReference type="ARBA" id="ARBA00022679"/>
    </source>
</evidence>
<accession>A0A7J7LEW9</accession>
<dbReference type="PANTHER" id="PTHR45839:SF13">
    <property type="entry name" value="SUCROSE SYNTHASE 3"/>
    <property type="match status" value="1"/>
</dbReference>
<dbReference type="InterPro" id="IPR012820">
    <property type="entry name" value="Sucrose_synthase_pln/cyn"/>
</dbReference>
<dbReference type="GO" id="GO:0005985">
    <property type="term" value="P:sucrose metabolic process"/>
    <property type="evidence" value="ECO:0007669"/>
    <property type="project" value="InterPro"/>
</dbReference>
<keyword evidence="4" id="KW-0808">Transferase</keyword>
<dbReference type="PANTHER" id="PTHR45839">
    <property type="match status" value="1"/>
</dbReference>
<gene>
    <name evidence="7" type="ORF">GIB67_024300</name>
</gene>
<comment type="caution">
    <text evidence="7">The sequence shown here is derived from an EMBL/GenBank/DDBJ whole genome shotgun (WGS) entry which is preliminary data.</text>
</comment>
<dbReference type="GO" id="GO:0016157">
    <property type="term" value="F:sucrose synthase activity"/>
    <property type="evidence" value="ECO:0007669"/>
    <property type="project" value="UniProtKB-EC"/>
</dbReference>
<evidence type="ECO:0000313" key="8">
    <source>
        <dbReference type="Proteomes" id="UP000541444"/>
    </source>
</evidence>
<comment type="catalytic activity">
    <reaction evidence="5">
        <text>an NDP-alpha-D-glucose + D-fructose = a ribonucleoside 5'-diphosphate + sucrose + H(+)</text>
        <dbReference type="Rhea" id="RHEA:16241"/>
        <dbReference type="ChEBI" id="CHEBI:15378"/>
        <dbReference type="ChEBI" id="CHEBI:17992"/>
        <dbReference type="ChEBI" id="CHEBI:37721"/>
        <dbReference type="ChEBI" id="CHEBI:57930"/>
        <dbReference type="ChEBI" id="CHEBI:76533"/>
        <dbReference type="EC" id="2.4.1.13"/>
    </reaction>
</comment>
<dbReference type="AlphaFoldDB" id="A0A7J7LEW9"/>
<dbReference type="EMBL" id="JACGCM010002329">
    <property type="protein sequence ID" value="KAF6141216.1"/>
    <property type="molecule type" value="Genomic_DNA"/>
</dbReference>
<keyword evidence="3" id="KW-0328">Glycosyltransferase</keyword>
<dbReference type="InterPro" id="IPR001296">
    <property type="entry name" value="Glyco_trans_1"/>
</dbReference>
<organism evidence="7 8">
    <name type="scientific">Kingdonia uniflora</name>
    <dbReference type="NCBI Taxonomy" id="39325"/>
    <lineage>
        <taxon>Eukaryota</taxon>
        <taxon>Viridiplantae</taxon>
        <taxon>Streptophyta</taxon>
        <taxon>Embryophyta</taxon>
        <taxon>Tracheophyta</taxon>
        <taxon>Spermatophyta</taxon>
        <taxon>Magnoliopsida</taxon>
        <taxon>Ranunculales</taxon>
        <taxon>Circaeasteraceae</taxon>
        <taxon>Kingdonia</taxon>
    </lineage>
</organism>
<dbReference type="Proteomes" id="UP000541444">
    <property type="component" value="Unassembled WGS sequence"/>
</dbReference>
<feature type="domain" description="Glycosyl transferase family 1" evidence="6">
    <location>
        <begin position="5"/>
        <end position="69"/>
    </location>
</feature>
<dbReference type="Gene3D" id="3.40.50.2000">
    <property type="entry name" value="Glycogen Phosphorylase B"/>
    <property type="match status" value="1"/>
</dbReference>
<evidence type="ECO:0000256" key="3">
    <source>
        <dbReference type="ARBA" id="ARBA00022676"/>
    </source>
</evidence>
<evidence type="ECO:0000313" key="7">
    <source>
        <dbReference type="EMBL" id="KAF6141216.1"/>
    </source>
</evidence>
<dbReference type="OrthoDB" id="448893at2759"/>
<evidence type="ECO:0000259" key="6">
    <source>
        <dbReference type="Pfam" id="PF00534"/>
    </source>
</evidence>
<dbReference type="Pfam" id="PF00534">
    <property type="entry name" value="Glycos_transf_1"/>
    <property type="match status" value="1"/>
</dbReference>